<feature type="transmembrane region" description="Helical" evidence="1">
    <location>
        <begin position="39"/>
        <end position="65"/>
    </location>
</feature>
<keyword evidence="1" id="KW-0472">Membrane</keyword>
<keyword evidence="1" id="KW-1133">Transmembrane helix</keyword>
<gene>
    <name evidence="2" type="ORF">SPHA_66914</name>
</gene>
<keyword evidence="1" id="KW-0812">Transmembrane</keyword>
<protein>
    <submittedName>
        <fullName evidence="2">Uncharacterized protein</fullName>
    </submittedName>
</protein>
<evidence type="ECO:0000313" key="3">
    <source>
        <dbReference type="Proteomes" id="UP000597762"/>
    </source>
</evidence>
<feature type="transmembrane region" description="Helical" evidence="1">
    <location>
        <begin position="141"/>
        <end position="165"/>
    </location>
</feature>
<dbReference type="EMBL" id="CAHIKZ030004832">
    <property type="protein sequence ID" value="CAE1316124.1"/>
    <property type="molecule type" value="Genomic_DNA"/>
</dbReference>
<sequence>MLLSLSLSCAFFHCSLTTSLVWSFTLSLSLLLSPPFCGLLPSFSFFSIFVQSFTLSLFLLYCLILTPFSPPLSNFFTLSTSLLMNFLLSLLRPSVVFYSFSLFPSFVQAFTLALSTFLVLSFTRSYPPSAVFTKILQYSSVSLTVCLFLLTVQSLSLSTLFVQFLSPLCLSLQIDSFTLTPLCIVCLSLYIYIYICLPELSLYSLSLSVYFFSFFVLSDCFSLFFQYSFSFSHHQIFSTI</sequence>
<feature type="transmembrane region" description="Helical" evidence="1">
    <location>
        <begin position="97"/>
        <end position="120"/>
    </location>
</feature>
<organism evidence="2 3">
    <name type="scientific">Acanthosepion pharaonis</name>
    <name type="common">Pharaoh cuttlefish</name>
    <name type="synonym">Sepia pharaonis</name>
    <dbReference type="NCBI Taxonomy" id="158019"/>
    <lineage>
        <taxon>Eukaryota</taxon>
        <taxon>Metazoa</taxon>
        <taxon>Spiralia</taxon>
        <taxon>Lophotrochozoa</taxon>
        <taxon>Mollusca</taxon>
        <taxon>Cephalopoda</taxon>
        <taxon>Coleoidea</taxon>
        <taxon>Decapodiformes</taxon>
        <taxon>Sepiida</taxon>
        <taxon>Sepiina</taxon>
        <taxon>Sepiidae</taxon>
        <taxon>Acanthosepion</taxon>
    </lineage>
</organism>
<feature type="transmembrane region" description="Helical" evidence="1">
    <location>
        <begin position="209"/>
        <end position="229"/>
    </location>
</feature>
<reference evidence="2" key="1">
    <citation type="submission" date="2021-01" db="EMBL/GenBank/DDBJ databases">
        <authorList>
            <person name="Li R."/>
            <person name="Bekaert M."/>
        </authorList>
    </citation>
    <scope>NUCLEOTIDE SEQUENCE</scope>
    <source>
        <strain evidence="2">Farmed</strain>
    </source>
</reference>
<keyword evidence="3" id="KW-1185">Reference proteome</keyword>
<dbReference type="Proteomes" id="UP000597762">
    <property type="component" value="Unassembled WGS sequence"/>
</dbReference>
<comment type="caution">
    <text evidence="2">The sequence shown here is derived from an EMBL/GenBank/DDBJ whole genome shotgun (WGS) entry which is preliminary data.</text>
</comment>
<evidence type="ECO:0000313" key="2">
    <source>
        <dbReference type="EMBL" id="CAE1316124.1"/>
    </source>
</evidence>
<feature type="transmembrane region" description="Helical" evidence="1">
    <location>
        <begin position="177"/>
        <end position="197"/>
    </location>
</feature>
<name>A0A812E2J6_ACAPH</name>
<feature type="transmembrane region" description="Helical" evidence="1">
    <location>
        <begin position="72"/>
        <end position="91"/>
    </location>
</feature>
<evidence type="ECO:0000256" key="1">
    <source>
        <dbReference type="SAM" id="Phobius"/>
    </source>
</evidence>
<accession>A0A812E2J6</accession>
<dbReference type="AlphaFoldDB" id="A0A812E2J6"/>
<proteinExistence type="predicted"/>